<dbReference type="EMBL" id="KN822156">
    <property type="protein sequence ID" value="KIM54385.1"/>
    <property type="molecule type" value="Genomic_DNA"/>
</dbReference>
<gene>
    <name evidence="1" type="ORF">SCLCIDRAFT_384483</name>
</gene>
<protein>
    <submittedName>
        <fullName evidence="1">Uncharacterized protein</fullName>
    </submittedName>
</protein>
<name>A0A0C3D0M7_9AGAM</name>
<evidence type="ECO:0000313" key="2">
    <source>
        <dbReference type="Proteomes" id="UP000053989"/>
    </source>
</evidence>
<keyword evidence="2" id="KW-1185">Reference proteome</keyword>
<sequence>MRVLIMRTCWMHEDLWSRACARVYIYIPSQLARNYHAILGNAICILNQCDWNVRERLKGEENCVYKMPVPLLLDSSVRTR</sequence>
<dbReference type="HOGENOM" id="CLU_2591178_0_0_1"/>
<accession>A0A0C3D0M7</accession>
<dbReference type="AlphaFoldDB" id="A0A0C3D0M7"/>
<organism evidence="1 2">
    <name type="scientific">Scleroderma citrinum Foug A</name>
    <dbReference type="NCBI Taxonomy" id="1036808"/>
    <lineage>
        <taxon>Eukaryota</taxon>
        <taxon>Fungi</taxon>
        <taxon>Dikarya</taxon>
        <taxon>Basidiomycota</taxon>
        <taxon>Agaricomycotina</taxon>
        <taxon>Agaricomycetes</taxon>
        <taxon>Agaricomycetidae</taxon>
        <taxon>Boletales</taxon>
        <taxon>Sclerodermatineae</taxon>
        <taxon>Sclerodermataceae</taxon>
        <taxon>Scleroderma</taxon>
    </lineage>
</organism>
<reference evidence="1 2" key="1">
    <citation type="submission" date="2014-04" db="EMBL/GenBank/DDBJ databases">
        <authorList>
            <consortium name="DOE Joint Genome Institute"/>
            <person name="Kuo A."/>
            <person name="Kohler A."/>
            <person name="Nagy L.G."/>
            <person name="Floudas D."/>
            <person name="Copeland A."/>
            <person name="Barry K.W."/>
            <person name="Cichocki N."/>
            <person name="Veneault-Fourrey C."/>
            <person name="LaButti K."/>
            <person name="Lindquist E.A."/>
            <person name="Lipzen A."/>
            <person name="Lundell T."/>
            <person name="Morin E."/>
            <person name="Murat C."/>
            <person name="Sun H."/>
            <person name="Tunlid A."/>
            <person name="Henrissat B."/>
            <person name="Grigoriev I.V."/>
            <person name="Hibbett D.S."/>
            <person name="Martin F."/>
            <person name="Nordberg H.P."/>
            <person name="Cantor M.N."/>
            <person name="Hua S.X."/>
        </authorList>
    </citation>
    <scope>NUCLEOTIDE SEQUENCE [LARGE SCALE GENOMIC DNA]</scope>
    <source>
        <strain evidence="1 2">Foug A</strain>
    </source>
</reference>
<dbReference type="InParanoid" id="A0A0C3D0M7"/>
<evidence type="ECO:0000313" key="1">
    <source>
        <dbReference type="EMBL" id="KIM54385.1"/>
    </source>
</evidence>
<proteinExistence type="predicted"/>
<dbReference type="Proteomes" id="UP000053989">
    <property type="component" value="Unassembled WGS sequence"/>
</dbReference>
<reference evidence="2" key="2">
    <citation type="submission" date="2015-01" db="EMBL/GenBank/DDBJ databases">
        <title>Evolutionary Origins and Diversification of the Mycorrhizal Mutualists.</title>
        <authorList>
            <consortium name="DOE Joint Genome Institute"/>
            <consortium name="Mycorrhizal Genomics Consortium"/>
            <person name="Kohler A."/>
            <person name="Kuo A."/>
            <person name="Nagy L.G."/>
            <person name="Floudas D."/>
            <person name="Copeland A."/>
            <person name="Barry K.W."/>
            <person name="Cichocki N."/>
            <person name="Veneault-Fourrey C."/>
            <person name="LaButti K."/>
            <person name="Lindquist E.A."/>
            <person name="Lipzen A."/>
            <person name="Lundell T."/>
            <person name="Morin E."/>
            <person name="Murat C."/>
            <person name="Riley R."/>
            <person name="Ohm R."/>
            <person name="Sun H."/>
            <person name="Tunlid A."/>
            <person name="Henrissat B."/>
            <person name="Grigoriev I.V."/>
            <person name="Hibbett D.S."/>
            <person name="Martin F."/>
        </authorList>
    </citation>
    <scope>NUCLEOTIDE SEQUENCE [LARGE SCALE GENOMIC DNA]</scope>
    <source>
        <strain evidence="2">Foug A</strain>
    </source>
</reference>